<dbReference type="SMART" id="SM00278">
    <property type="entry name" value="HhH1"/>
    <property type="match status" value="2"/>
</dbReference>
<dbReference type="AlphaFoldDB" id="A0A9D1E8V9"/>
<reference evidence="4" key="1">
    <citation type="submission" date="2020-10" db="EMBL/GenBank/DDBJ databases">
        <authorList>
            <person name="Gilroy R."/>
        </authorList>
    </citation>
    <scope>NUCLEOTIDE SEQUENCE</scope>
    <source>
        <strain evidence="4">ChiSjej5B23-6657</strain>
    </source>
</reference>
<evidence type="ECO:0000313" key="4">
    <source>
        <dbReference type="EMBL" id="HIR70273.1"/>
    </source>
</evidence>
<dbReference type="PANTHER" id="PTHR21180">
    <property type="entry name" value="ENDONUCLEASE/EXONUCLEASE/PHOSPHATASE FAMILY DOMAIN-CONTAINING PROTEIN 1"/>
    <property type="match status" value="1"/>
</dbReference>
<dbReference type="InterPro" id="IPR019554">
    <property type="entry name" value="Soluble_ligand-bd"/>
</dbReference>
<dbReference type="Pfam" id="PF10531">
    <property type="entry name" value="SLBB"/>
    <property type="match status" value="1"/>
</dbReference>
<protein>
    <submittedName>
        <fullName evidence="4">Helix-hairpin-helix domain-containing protein</fullName>
    </submittedName>
</protein>
<dbReference type="InterPro" id="IPR003583">
    <property type="entry name" value="Hlx-hairpin-Hlx_DNA-bd_motif"/>
</dbReference>
<feature type="chain" id="PRO_5039565028" evidence="2">
    <location>
        <begin position="26"/>
        <end position="226"/>
    </location>
</feature>
<dbReference type="InterPro" id="IPR010994">
    <property type="entry name" value="RuvA_2-like"/>
</dbReference>
<dbReference type="InterPro" id="IPR051675">
    <property type="entry name" value="Endo/Exo/Phosphatase_dom_1"/>
</dbReference>
<feature type="signal peptide" evidence="2">
    <location>
        <begin position="1"/>
        <end position="25"/>
    </location>
</feature>
<accession>A0A9D1E8V9</accession>
<dbReference type="SUPFAM" id="SSF142984">
    <property type="entry name" value="Nqo1 middle domain-like"/>
    <property type="match status" value="1"/>
</dbReference>
<dbReference type="Pfam" id="PF12836">
    <property type="entry name" value="HHH_3"/>
    <property type="match status" value="1"/>
</dbReference>
<proteinExistence type="predicted"/>
<sequence>MKTKEWYRLSLLAACLLWLSLSLTGCGNASYFETKESGAEAEVSGETDSGDETGGTKGAEQGTGTFGQDPKKQDTDVCYVHVTGAVAHPGVYQLPAGSRVYQAIEMAGGLTEQASEREINLAEGITDGQKLYIYTREESEALVSSGGGGLVGDIGAENGGTDARVNINTADKEELMTLAGIGESKAEAIIAYREENGGFSSPEDIKNISGIKDGVYSKIKDSICVN</sequence>
<feature type="region of interest" description="Disordered" evidence="1">
    <location>
        <begin position="37"/>
        <end position="72"/>
    </location>
</feature>
<evidence type="ECO:0000256" key="2">
    <source>
        <dbReference type="SAM" id="SignalP"/>
    </source>
</evidence>
<gene>
    <name evidence="4" type="ORF">IAA55_03210</name>
</gene>
<keyword evidence="2" id="KW-0732">Signal</keyword>
<comment type="caution">
    <text evidence="4">The sequence shown here is derived from an EMBL/GenBank/DDBJ whole genome shotgun (WGS) entry which is preliminary data.</text>
</comment>
<dbReference type="PROSITE" id="PS51257">
    <property type="entry name" value="PROKAR_LIPOPROTEIN"/>
    <property type="match status" value="1"/>
</dbReference>
<dbReference type="PANTHER" id="PTHR21180:SF32">
    <property type="entry name" value="ENDONUCLEASE_EXONUCLEASE_PHOSPHATASE FAMILY DOMAIN-CONTAINING PROTEIN 1"/>
    <property type="match status" value="1"/>
</dbReference>
<dbReference type="InterPro" id="IPR004509">
    <property type="entry name" value="Competence_ComEA_HhH"/>
</dbReference>
<dbReference type="EMBL" id="DVHM01000050">
    <property type="protein sequence ID" value="HIR70273.1"/>
    <property type="molecule type" value="Genomic_DNA"/>
</dbReference>
<dbReference type="GO" id="GO:0015628">
    <property type="term" value="P:protein secretion by the type II secretion system"/>
    <property type="evidence" value="ECO:0007669"/>
    <property type="project" value="TreeGrafter"/>
</dbReference>
<evidence type="ECO:0000313" key="5">
    <source>
        <dbReference type="Proteomes" id="UP000823912"/>
    </source>
</evidence>
<evidence type="ECO:0000259" key="3">
    <source>
        <dbReference type="SMART" id="SM00278"/>
    </source>
</evidence>
<feature type="domain" description="Helix-hairpin-helix DNA-binding motif class 1" evidence="3">
    <location>
        <begin position="203"/>
        <end position="222"/>
    </location>
</feature>
<name>A0A9D1E8V9_9FIRM</name>
<dbReference type="GO" id="GO:0015627">
    <property type="term" value="C:type II protein secretion system complex"/>
    <property type="evidence" value="ECO:0007669"/>
    <property type="project" value="TreeGrafter"/>
</dbReference>
<dbReference type="GO" id="GO:0003677">
    <property type="term" value="F:DNA binding"/>
    <property type="evidence" value="ECO:0007669"/>
    <property type="project" value="InterPro"/>
</dbReference>
<dbReference type="GO" id="GO:0006281">
    <property type="term" value="P:DNA repair"/>
    <property type="evidence" value="ECO:0007669"/>
    <property type="project" value="InterPro"/>
</dbReference>
<evidence type="ECO:0000256" key="1">
    <source>
        <dbReference type="SAM" id="MobiDB-lite"/>
    </source>
</evidence>
<dbReference type="Gene3D" id="3.10.20.600">
    <property type="match status" value="1"/>
</dbReference>
<feature type="domain" description="Helix-hairpin-helix DNA-binding motif class 1" evidence="3">
    <location>
        <begin position="173"/>
        <end position="192"/>
    </location>
</feature>
<dbReference type="NCBIfam" id="TIGR00426">
    <property type="entry name" value="competence protein ComEA helix-hairpin-helix repeat region"/>
    <property type="match status" value="1"/>
</dbReference>
<organism evidence="4 5">
    <name type="scientific">Candidatus Pullilachnospira gallistercoris</name>
    <dbReference type="NCBI Taxonomy" id="2840911"/>
    <lineage>
        <taxon>Bacteria</taxon>
        <taxon>Bacillati</taxon>
        <taxon>Bacillota</taxon>
        <taxon>Clostridia</taxon>
        <taxon>Lachnospirales</taxon>
        <taxon>Lachnospiraceae</taxon>
        <taxon>Lachnospiraceae incertae sedis</taxon>
        <taxon>Candidatus Pullilachnospira</taxon>
    </lineage>
</organism>
<dbReference type="SUPFAM" id="SSF47781">
    <property type="entry name" value="RuvA domain 2-like"/>
    <property type="match status" value="1"/>
</dbReference>
<dbReference type="Gene3D" id="1.10.150.280">
    <property type="entry name" value="AF1531-like domain"/>
    <property type="match status" value="1"/>
</dbReference>
<reference evidence="4" key="2">
    <citation type="journal article" date="2021" name="PeerJ">
        <title>Extensive microbial diversity within the chicken gut microbiome revealed by metagenomics and culture.</title>
        <authorList>
            <person name="Gilroy R."/>
            <person name="Ravi A."/>
            <person name="Getino M."/>
            <person name="Pursley I."/>
            <person name="Horton D.L."/>
            <person name="Alikhan N.F."/>
            <person name="Baker D."/>
            <person name="Gharbi K."/>
            <person name="Hall N."/>
            <person name="Watson M."/>
            <person name="Adriaenssens E.M."/>
            <person name="Foster-Nyarko E."/>
            <person name="Jarju S."/>
            <person name="Secka A."/>
            <person name="Antonio M."/>
            <person name="Oren A."/>
            <person name="Chaudhuri R.R."/>
            <person name="La Ragione R."/>
            <person name="Hildebrand F."/>
            <person name="Pallen M.J."/>
        </authorList>
    </citation>
    <scope>NUCLEOTIDE SEQUENCE</scope>
    <source>
        <strain evidence="4">ChiSjej5B23-6657</strain>
    </source>
</reference>
<dbReference type="Proteomes" id="UP000823912">
    <property type="component" value="Unassembled WGS sequence"/>
</dbReference>